<dbReference type="GO" id="GO:0000160">
    <property type="term" value="P:phosphorelay signal transduction system"/>
    <property type="evidence" value="ECO:0007669"/>
    <property type="project" value="InterPro"/>
</dbReference>
<dbReference type="SUPFAM" id="SSF52172">
    <property type="entry name" value="CheY-like"/>
    <property type="match status" value="1"/>
</dbReference>
<keyword evidence="1" id="KW-0597">Phosphoprotein</keyword>
<dbReference type="AlphaFoldDB" id="A0AAP2GLE4"/>
<protein>
    <submittedName>
        <fullName evidence="3">Response regulator</fullName>
    </submittedName>
</protein>
<gene>
    <name evidence="3" type="ORF">KK083_02540</name>
</gene>
<dbReference type="RefSeq" id="WP_254160391.1">
    <property type="nucleotide sequence ID" value="NZ_JAHESF010000002.1"/>
</dbReference>
<comment type="caution">
    <text evidence="3">The sequence shown here is derived from an EMBL/GenBank/DDBJ whole genome shotgun (WGS) entry which is preliminary data.</text>
</comment>
<dbReference type="PANTHER" id="PTHR44520">
    <property type="entry name" value="RESPONSE REGULATOR RCP1-RELATED"/>
    <property type="match status" value="1"/>
</dbReference>
<dbReference type="Pfam" id="PF00072">
    <property type="entry name" value="Response_reg"/>
    <property type="match status" value="1"/>
</dbReference>
<evidence type="ECO:0000256" key="1">
    <source>
        <dbReference type="PROSITE-ProRule" id="PRU00169"/>
    </source>
</evidence>
<dbReference type="Proteomes" id="UP001319200">
    <property type="component" value="Unassembled WGS sequence"/>
</dbReference>
<dbReference type="PANTHER" id="PTHR44520:SF2">
    <property type="entry name" value="RESPONSE REGULATOR RCP1"/>
    <property type="match status" value="1"/>
</dbReference>
<accession>A0AAP2GLE4</accession>
<name>A0AAP2GLE4_9BACT</name>
<evidence type="ECO:0000259" key="2">
    <source>
        <dbReference type="PROSITE" id="PS50110"/>
    </source>
</evidence>
<dbReference type="Gene3D" id="3.40.50.2300">
    <property type="match status" value="1"/>
</dbReference>
<dbReference type="SMART" id="SM00448">
    <property type="entry name" value="REC"/>
    <property type="match status" value="1"/>
</dbReference>
<organism evidence="3 4">
    <name type="scientific">Chryseosolibacter histidini</name>
    <dbReference type="NCBI Taxonomy" id="2782349"/>
    <lineage>
        <taxon>Bacteria</taxon>
        <taxon>Pseudomonadati</taxon>
        <taxon>Bacteroidota</taxon>
        <taxon>Cytophagia</taxon>
        <taxon>Cytophagales</taxon>
        <taxon>Chryseotaleaceae</taxon>
        <taxon>Chryseosolibacter</taxon>
    </lineage>
</organism>
<dbReference type="InterPro" id="IPR011006">
    <property type="entry name" value="CheY-like_superfamily"/>
</dbReference>
<sequence>MGKIRILLIEDDADDIELLKDAFEQNRIDCRIDVITEGDKALPYLESNDPPDVIVMDFNLPKLHGREILSLIRASENLSEIPLMVLTTSASQDDMRYAFSMGADKFVTKPNTIQGFNTTVEAIISLAQ</sequence>
<proteinExistence type="predicted"/>
<evidence type="ECO:0000313" key="3">
    <source>
        <dbReference type="EMBL" id="MBT1695738.1"/>
    </source>
</evidence>
<dbReference type="EMBL" id="JAHESF010000002">
    <property type="protein sequence ID" value="MBT1695738.1"/>
    <property type="molecule type" value="Genomic_DNA"/>
</dbReference>
<dbReference type="PROSITE" id="PS50110">
    <property type="entry name" value="RESPONSE_REGULATORY"/>
    <property type="match status" value="1"/>
</dbReference>
<evidence type="ECO:0000313" key="4">
    <source>
        <dbReference type="Proteomes" id="UP001319200"/>
    </source>
</evidence>
<reference evidence="3 4" key="1">
    <citation type="submission" date="2021-05" db="EMBL/GenBank/DDBJ databases">
        <title>A Polyphasic approach of four new species of the genus Ohtaekwangia: Ohtaekwangia histidinii sp. nov., Ohtaekwangia cretensis sp. nov., Ohtaekwangia indiensis sp. nov., Ohtaekwangia reichenbachii sp. nov. from diverse environment.</title>
        <authorList>
            <person name="Octaviana S."/>
        </authorList>
    </citation>
    <scope>NUCLEOTIDE SEQUENCE [LARGE SCALE GENOMIC DNA]</scope>
    <source>
        <strain evidence="3 4">PWU4</strain>
    </source>
</reference>
<dbReference type="InterPro" id="IPR001789">
    <property type="entry name" value="Sig_transdc_resp-reg_receiver"/>
</dbReference>
<feature type="domain" description="Response regulatory" evidence="2">
    <location>
        <begin position="5"/>
        <end position="124"/>
    </location>
</feature>
<feature type="modified residue" description="4-aspartylphosphate" evidence="1">
    <location>
        <position position="57"/>
    </location>
</feature>
<keyword evidence="4" id="KW-1185">Reference proteome</keyword>
<dbReference type="InterPro" id="IPR052893">
    <property type="entry name" value="TCS_response_regulator"/>
</dbReference>